<dbReference type="Proteomes" id="UP000028713">
    <property type="component" value="Unassembled WGS sequence"/>
</dbReference>
<name>A0A085Z6Z2_9FLAO</name>
<evidence type="ECO:0000313" key="2">
    <source>
        <dbReference type="EMBL" id="KFF00206.1"/>
    </source>
</evidence>
<keyword evidence="1" id="KW-0472">Membrane</keyword>
<dbReference type="RefSeq" id="WP_034674250.1">
    <property type="nucleotide sequence ID" value="NZ_FPAP01000002.1"/>
</dbReference>
<dbReference type="EMBL" id="JPRP01000001">
    <property type="protein sequence ID" value="KFF00206.1"/>
    <property type="molecule type" value="Genomic_DNA"/>
</dbReference>
<feature type="transmembrane region" description="Helical" evidence="1">
    <location>
        <begin position="7"/>
        <end position="24"/>
    </location>
</feature>
<gene>
    <name evidence="2" type="ORF">IX39_05985</name>
</gene>
<evidence type="ECO:0000256" key="1">
    <source>
        <dbReference type="SAM" id="Phobius"/>
    </source>
</evidence>
<organism evidence="2 3">
    <name type="scientific">Chryseobacterium formosense</name>
    <dbReference type="NCBI Taxonomy" id="236814"/>
    <lineage>
        <taxon>Bacteria</taxon>
        <taxon>Pseudomonadati</taxon>
        <taxon>Bacteroidota</taxon>
        <taxon>Flavobacteriia</taxon>
        <taxon>Flavobacteriales</taxon>
        <taxon>Weeksellaceae</taxon>
        <taxon>Chryseobacterium group</taxon>
        <taxon>Chryseobacterium</taxon>
    </lineage>
</organism>
<protein>
    <submittedName>
        <fullName evidence="2">Uncharacterized protein</fullName>
    </submittedName>
</protein>
<keyword evidence="1" id="KW-1133">Transmembrane helix</keyword>
<dbReference type="STRING" id="236814.IX39_05985"/>
<sequence>MQKFYKVFLIVFIVIIAINGYALSRNLGADLTSEDNMKFLISIACGLLGIGLLFILNTWSKIGVKK</sequence>
<evidence type="ECO:0000313" key="3">
    <source>
        <dbReference type="Proteomes" id="UP000028713"/>
    </source>
</evidence>
<accession>A0A085Z6Z2</accession>
<keyword evidence="3" id="KW-1185">Reference proteome</keyword>
<dbReference type="AlphaFoldDB" id="A0A085Z6Z2"/>
<feature type="transmembrane region" description="Helical" evidence="1">
    <location>
        <begin position="39"/>
        <end position="59"/>
    </location>
</feature>
<proteinExistence type="predicted"/>
<reference evidence="2 3" key="1">
    <citation type="submission" date="2014-07" db="EMBL/GenBank/DDBJ databases">
        <title>Genome of Chryseobacterium formosense LMG 24722.</title>
        <authorList>
            <person name="Pipes S.E."/>
            <person name="Stropko S.J."/>
            <person name="Newman J.D."/>
        </authorList>
    </citation>
    <scope>NUCLEOTIDE SEQUENCE [LARGE SCALE GENOMIC DNA]</scope>
    <source>
        <strain evidence="2 3">LMG 24722</strain>
    </source>
</reference>
<comment type="caution">
    <text evidence="2">The sequence shown here is derived from an EMBL/GenBank/DDBJ whole genome shotgun (WGS) entry which is preliminary data.</text>
</comment>
<keyword evidence="1" id="KW-0812">Transmembrane</keyword>